<name>A0A847U580_9EURY</name>
<dbReference type="GeneID" id="42367394"/>
<evidence type="ECO:0000313" key="1">
    <source>
        <dbReference type="EMBL" id="NLV10843.1"/>
    </source>
</evidence>
<accession>A0A847U580</accession>
<sequence>MGVRPPADDDGDEPDAIEFGIAALDGTLSDADIEYPTDKQTLRSEIGHRDVPFDATGHSITVAEALEQVPKTTFENKQELLNTLHPVFEARREATSNSLLSQLRALVPF</sequence>
<evidence type="ECO:0000313" key="2">
    <source>
        <dbReference type="Proteomes" id="UP000608662"/>
    </source>
</evidence>
<proteinExistence type="predicted"/>
<comment type="caution">
    <text evidence="1">The sequence shown here is derived from an EMBL/GenBank/DDBJ whole genome shotgun (WGS) entry which is preliminary data.</text>
</comment>
<dbReference type="EMBL" id="WOYG01000001">
    <property type="protein sequence ID" value="NLV10843.1"/>
    <property type="molecule type" value="Genomic_DNA"/>
</dbReference>
<dbReference type="OrthoDB" id="317711at2157"/>
<gene>
    <name evidence="1" type="ORF">GOC74_13000</name>
</gene>
<organism evidence="1 2">
    <name type="scientific">Halomicrobium mukohataei</name>
    <dbReference type="NCBI Taxonomy" id="57705"/>
    <lineage>
        <taxon>Archaea</taxon>
        <taxon>Methanobacteriati</taxon>
        <taxon>Methanobacteriota</taxon>
        <taxon>Stenosarchaea group</taxon>
        <taxon>Halobacteria</taxon>
        <taxon>Halobacteriales</taxon>
        <taxon>Haloarculaceae</taxon>
        <taxon>Halomicrobium</taxon>
    </lineage>
</organism>
<protein>
    <submittedName>
        <fullName evidence="1">Uncharacterized protein</fullName>
    </submittedName>
</protein>
<reference evidence="1" key="1">
    <citation type="submission" date="2019-12" db="EMBL/GenBank/DDBJ databases">
        <title>Whole-genome sequence of Halomicrobium mukohataei pws1.</title>
        <authorList>
            <person name="Verma D.K."/>
            <person name="Gopal K."/>
            <person name="Prasad E.S."/>
        </authorList>
    </citation>
    <scope>NUCLEOTIDE SEQUENCE</scope>
    <source>
        <strain evidence="1">Pws1</strain>
    </source>
</reference>
<dbReference type="Proteomes" id="UP000608662">
    <property type="component" value="Unassembled WGS sequence"/>
</dbReference>
<dbReference type="RefSeq" id="WP_153553596.1">
    <property type="nucleotide sequence ID" value="NZ_WOYG01000001.1"/>
</dbReference>
<dbReference type="AlphaFoldDB" id="A0A847U580"/>